<evidence type="ECO:0000313" key="2">
    <source>
        <dbReference type="Proteomes" id="UP000635565"/>
    </source>
</evidence>
<reference evidence="1 2" key="1">
    <citation type="journal article" date="2021" name="Int. J. Syst. Evol. Microbiol.">
        <title>Reticulibacter mediterranei gen. nov., sp. nov., within the new family Reticulibacteraceae fam. nov., and Ktedonospora formicarum gen. nov., sp. nov., Ktedonobacter robiniae sp. nov., Dictyobacter formicarum sp. nov. and Dictyobacter arantiisoli sp. nov., belonging to the class Ktedonobacteria.</title>
        <authorList>
            <person name="Yabe S."/>
            <person name="Zheng Y."/>
            <person name="Wang C.M."/>
            <person name="Sakai Y."/>
            <person name="Abe K."/>
            <person name="Yokota A."/>
            <person name="Donadio S."/>
            <person name="Cavaletti L."/>
            <person name="Monciardini P."/>
        </authorList>
    </citation>
    <scope>NUCLEOTIDE SEQUENCE [LARGE SCALE GENOMIC DNA]</scope>
    <source>
        <strain evidence="1 2">SOSP1-9</strain>
    </source>
</reference>
<organism evidence="1 2">
    <name type="scientific">Dictyobacter formicarum</name>
    <dbReference type="NCBI Taxonomy" id="2778368"/>
    <lineage>
        <taxon>Bacteria</taxon>
        <taxon>Bacillati</taxon>
        <taxon>Chloroflexota</taxon>
        <taxon>Ktedonobacteria</taxon>
        <taxon>Ktedonobacterales</taxon>
        <taxon>Dictyobacteraceae</taxon>
        <taxon>Dictyobacter</taxon>
    </lineage>
</organism>
<dbReference type="InterPro" id="IPR009351">
    <property type="entry name" value="AlkZ-like"/>
</dbReference>
<evidence type="ECO:0008006" key="3">
    <source>
        <dbReference type="Google" id="ProtNLM"/>
    </source>
</evidence>
<dbReference type="EMBL" id="BNJJ01000019">
    <property type="protein sequence ID" value="GHO87836.1"/>
    <property type="molecule type" value="Genomic_DNA"/>
</dbReference>
<keyword evidence="2" id="KW-1185">Reference proteome</keyword>
<evidence type="ECO:0000313" key="1">
    <source>
        <dbReference type="EMBL" id="GHO87836.1"/>
    </source>
</evidence>
<comment type="caution">
    <text evidence="1">The sequence shown here is derived from an EMBL/GenBank/DDBJ whole genome shotgun (WGS) entry which is preliminary data.</text>
</comment>
<dbReference type="Proteomes" id="UP000635565">
    <property type="component" value="Unassembled WGS sequence"/>
</dbReference>
<protein>
    <recommendedName>
        <fullName evidence="3">Winged helix-turn-helix domain-containing protein</fullName>
    </recommendedName>
</protein>
<dbReference type="PANTHER" id="PTHR30528">
    <property type="entry name" value="CYTOPLASMIC PROTEIN"/>
    <property type="match status" value="1"/>
</dbReference>
<gene>
    <name evidence="1" type="ORF">KSZ_58420</name>
</gene>
<dbReference type="RefSeq" id="WP_201365362.1">
    <property type="nucleotide sequence ID" value="NZ_BNJJ01000019.1"/>
</dbReference>
<name>A0ABQ3VR84_9CHLR</name>
<proteinExistence type="predicted"/>
<sequence>MTISISREQAARLLANYHLTPTDIPGVFERLGTVQYDPLNPVGRNADLVLQARVPGYRVDDWQQVAYTDRLIYDAWDKQACLVPVSDWIMRAHTREMYRPYHDREIMQSDSQTAPAILAAIDAQGPLSSLEFEDRTRMPDQNSWYGLTHTKRVLRAMWVSGILVTHHRKNGRHYYDRPERVIPAHHYNLAPLPDAETYHRWIIGRRYQAVGLLRPNAESCIWSACGTTAHRKTALTQLIEMGTLIPVLVGEKKWPYYLHRNALPYLDAPMPAPRATLLGPLDSLLWDRKALQQIFSFDYLWEVYKPPAQRRWGYYVLPVFYRDRFVARLDSRLSDKTWTIMKWWWEENCRPDAELYDAIKQALLRFQQYLGAQDIRLAEPIDPELRRIHTTYHAG</sequence>
<dbReference type="Pfam" id="PF06224">
    <property type="entry name" value="AlkZ-like"/>
    <property type="match status" value="1"/>
</dbReference>
<dbReference type="PANTHER" id="PTHR30528:SF0">
    <property type="entry name" value="CYTOPLASMIC PROTEIN"/>
    <property type="match status" value="1"/>
</dbReference>
<accession>A0ABQ3VR84</accession>